<dbReference type="EMBL" id="PFWL01000207">
    <property type="protein sequence ID" value="PJA55162.1"/>
    <property type="molecule type" value="Genomic_DNA"/>
</dbReference>
<dbReference type="Proteomes" id="UP000229647">
    <property type="component" value="Unassembled WGS sequence"/>
</dbReference>
<accession>A0A2M7XWQ2</accession>
<name>A0A2M7XWQ2_9BACT</name>
<reference evidence="2" key="1">
    <citation type="submission" date="2017-09" db="EMBL/GenBank/DDBJ databases">
        <title>Depth-based differentiation of microbial function through sediment-hosted aquifers and enrichment of novel symbionts in the deep terrestrial subsurface.</title>
        <authorList>
            <person name="Probst A.J."/>
            <person name="Ladd B."/>
            <person name="Jarett J.K."/>
            <person name="Geller-Mcgrath D.E."/>
            <person name="Sieber C.M.K."/>
            <person name="Emerson J.B."/>
            <person name="Anantharaman K."/>
            <person name="Thomas B.C."/>
            <person name="Malmstrom R."/>
            <person name="Stieglmeier M."/>
            <person name="Klingl A."/>
            <person name="Woyke T."/>
            <person name="Ryan C.M."/>
            <person name="Banfield J.F."/>
        </authorList>
    </citation>
    <scope>NUCLEOTIDE SEQUENCE [LARGE SCALE GENOMIC DNA]</scope>
</reference>
<dbReference type="AlphaFoldDB" id="A0A2M7XWQ2"/>
<comment type="caution">
    <text evidence="1">The sequence shown here is derived from an EMBL/GenBank/DDBJ whole genome shotgun (WGS) entry which is preliminary data.</text>
</comment>
<protein>
    <submittedName>
        <fullName evidence="1">Uncharacterized protein</fullName>
    </submittedName>
</protein>
<evidence type="ECO:0000313" key="2">
    <source>
        <dbReference type="Proteomes" id="UP000229647"/>
    </source>
</evidence>
<evidence type="ECO:0000313" key="1">
    <source>
        <dbReference type="EMBL" id="PJA55162.1"/>
    </source>
</evidence>
<sequence>MPYFNNPIIEVDDATAGFDDKDPHRGSSPTHNFKRRQIMIGENMFEVLFYTLKDWLNAEYHIGNKLSDGSYNGAAHSLYEIKRTAEGGEPIIPNEILNINFDEYVQGAYDKEVISLKNKNNWINK</sequence>
<gene>
    <name evidence="1" type="ORF">CO165_05020</name>
</gene>
<proteinExistence type="predicted"/>
<organism evidence="1 2">
    <name type="scientific">Candidatus Roizmanbacteria bacterium CG_4_9_14_3_um_filter_33_18</name>
    <dbReference type="NCBI Taxonomy" id="1974841"/>
    <lineage>
        <taxon>Bacteria</taxon>
        <taxon>Candidatus Roizmaniibacteriota</taxon>
    </lineage>
</organism>